<sequence>MSRVEVTIAGVGGQGSILAGQILGAAAVMYDGKYAAQTQAYSSELRGGFAAAWLIICENPVVFPRVTHPDVLVAQAQDSITRFASGLKPAGTLIIDSDMVTEPPGGAGRLYKVAATTISRNRLNAPMTANMVILGAFCRVTEVVSREALEKAIRDSVPQGKDKINLEAFDAGYQSVAG</sequence>
<dbReference type="AlphaFoldDB" id="A0LN11"/>
<dbReference type="PANTHER" id="PTHR42730">
    <property type="entry name" value="2-OXOGLUTARATE SYNTHASE SUBUNIT KORC"/>
    <property type="match status" value="1"/>
</dbReference>
<dbReference type="Proteomes" id="UP000001784">
    <property type="component" value="Chromosome"/>
</dbReference>
<dbReference type="eggNOG" id="COG1014">
    <property type="taxonomic scope" value="Bacteria"/>
</dbReference>
<name>A0LN11_SYNFM</name>
<evidence type="ECO:0000313" key="4">
    <source>
        <dbReference type="Proteomes" id="UP000001784"/>
    </source>
</evidence>
<dbReference type="NCBIfam" id="TIGR02175">
    <property type="entry name" value="PorC_KorC"/>
    <property type="match status" value="1"/>
</dbReference>
<keyword evidence="1 3" id="KW-0560">Oxidoreductase</keyword>
<protein>
    <submittedName>
        <fullName evidence="3">2-oxoglutarate ferredoxin oxidoreductase, gamma subunit</fullName>
        <ecNumber evidence="3">1.2.7.3</ecNumber>
    </submittedName>
</protein>
<dbReference type="HOGENOM" id="CLU_087284_0_0_7"/>
<evidence type="ECO:0000259" key="2">
    <source>
        <dbReference type="Pfam" id="PF01558"/>
    </source>
</evidence>
<keyword evidence="4" id="KW-1185">Reference proteome</keyword>
<dbReference type="SUPFAM" id="SSF53323">
    <property type="entry name" value="Pyruvate-ferredoxin oxidoreductase, PFOR, domain III"/>
    <property type="match status" value="1"/>
</dbReference>
<evidence type="ECO:0000313" key="3">
    <source>
        <dbReference type="EMBL" id="ABK18813.1"/>
    </source>
</evidence>
<dbReference type="InterPro" id="IPR019752">
    <property type="entry name" value="Pyrv/ketoisovalerate_OxRed_cat"/>
</dbReference>
<dbReference type="Pfam" id="PF01558">
    <property type="entry name" value="POR"/>
    <property type="match status" value="1"/>
</dbReference>
<dbReference type="InterPro" id="IPR052554">
    <property type="entry name" value="2-oxoglutarate_synth_KorC"/>
</dbReference>
<dbReference type="PANTHER" id="PTHR42730:SF1">
    <property type="entry name" value="2-OXOGLUTARATE SYNTHASE SUBUNIT KORC"/>
    <property type="match status" value="1"/>
</dbReference>
<reference evidence="3 4" key="1">
    <citation type="submission" date="2006-10" db="EMBL/GenBank/DDBJ databases">
        <title>Complete sequence of Syntrophobacter fumaroxidans MPOB.</title>
        <authorList>
            <consortium name="US DOE Joint Genome Institute"/>
            <person name="Copeland A."/>
            <person name="Lucas S."/>
            <person name="Lapidus A."/>
            <person name="Barry K."/>
            <person name="Detter J.C."/>
            <person name="Glavina del Rio T."/>
            <person name="Hammon N."/>
            <person name="Israni S."/>
            <person name="Pitluck S."/>
            <person name="Goltsman E.G."/>
            <person name="Martinez M."/>
            <person name="Schmutz J."/>
            <person name="Larimer F."/>
            <person name="Land M."/>
            <person name="Hauser L."/>
            <person name="Kyrpides N."/>
            <person name="Kim E."/>
            <person name="Boone D.R."/>
            <person name="Brockman F."/>
            <person name="Culley D."/>
            <person name="Ferry J."/>
            <person name="Gunsalus R."/>
            <person name="McInerney M.J."/>
            <person name="Morrison M."/>
            <person name="Plugge C."/>
            <person name="Rohlin L."/>
            <person name="Scholten J."/>
            <person name="Sieber J."/>
            <person name="Stams A.J.M."/>
            <person name="Worm P."/>
            <person name="Henstra A.M."/>
            <person name="Richardson P."/>
        </authorList>
    </citation>
    <scope>NUCLEOTIDE SEQUENCE [LARGE SCALE GENOMIC DNA]</scope>
    <source>
        <strain evidence="4">DSM 10017 / MPOB</strain>
    </source>
</reference>
<proteinExistence type="predicted"/>
<dbReference type="InterPro" id="IPR002869">
    <property type="entry name" value="Pyrv_flavodox_OxRed_cen"/>
</dbReference>
<dbReference type="KEGG" id="sfu:Sfum_3140"/>
<accession>A0LN11</accession>
<dbReference type="GO" id="GO:0047553">
    <property type="term" value="F:2-oxoglutarate synthase activity"/>
    <property type="evidence" value="ECO:0007669"/>
    <property type="project" value="UniProtKB-EC"/>
</dbReference>
<dbReference type="EMBL" id="CP000478">
    <property type="protein sequence ID" value="ABK18813.1"/>
    <property type="molecule type" value="Genomic_DNA"/>
</dbReference>
<feature type="domain" description="Pyruvate/ketoisovalerate oxidoreductase catalytic" evidence="2">
    <location>
        <begin position="12"/>
        <end position="174"/>
    </location>
</feature>
<dbReference type="InParanoid" id="A0LN11"/>
<dbReference type="InterPro" id="IPR011894">
    <property type="entry name" value="PorC_KorC"/>
</dbReference>
<dbReference type="Gene3D" id="3.40.920.10">
    <property type="entry name" value="Pyruvate-ferredoxin oxidoreductase, PFOR, domain III"/>
    <property type="match status" value="1"/>
</dbReference>
<dbReference type="RefSeq" id="WP_011699938.1">
    <property type="nucleotide sequence ID" value="NC_008554.1"/>
</dbReference>
<evidence type="ECO:0000256" key="1">
    <source>
        <dbReference type="ARBA" id="ARBA00023002"/>
    </source>
</evidence>
<organism evidence="3 4">
    <name type="scientific">Syntrophobacter fumaroxidans (strain DSM 10017 / MPOB)</name>
    <dbReference type="NCBI Taxonomy" id="335543"/>
    <lineage>
        <taxon>Bacteria</taxon>
        <taxon>Pseudomonadati</taxon>
        <taxon>Thermodesulfobacteriota</taxon>
        <taxon>Syntrophobacteria</taxon>
        <taxon>Syntrophobacterales</taxon>
        <taxon>Syntrophobacteraceae</taxon>
        <taxon>Syntrophobacter</taxon>
    </lineage>
</organism>
<dbReference type="EC" id="1.2.7.3" evidence="3"/>
<gene>
    <name evidence="3" type="ordered locus">Sfum_3140</name>
</gene>
<dbReference type="STRING" id="335543.Sfum_3140"/>